<dbReference type="InterPro" id="IPR009061">
    <property type="entry name" value="DNA-bd_dom_put_sf"/>
</dbReference>
<dbReference type="EMBL" id="VWOX01000003">
    <property type="protein sequence ID" value="KAA5545102.1"/>
    <property type="molecule type" value="Genomic_DNA"/>
</dbReference>
<evidence type="ECO:0000313" key="2">
    <source>
        <dbReference type="EMBL" id="KAA5545102.1"/>
    </source>
</evidence>
<gene>
    <name evidence="2" type="ORF">FYK55_05310</name>
</gene>
<dbReference type="InterPro" id="IPR041657">
    <property type="entry name" value="HTH_17"/>
</dbReference>
<keyword evidence="3" id="KW-1185">Reference proteome</keyword>
<evidence type="ECO:0000313" key="3">
    <source>
        <dbReference type="Proteomes" id="UP000324479"/>
    </source>
</evidence>
<organism evidence="2 3">
    <name type="scientific">Roseiconus nitratireducens</name>
    <dbReference type="NCBI Taxonomy" id="2605748"/>
    <lineage>
        <taxon>Bacteria</taxon>
        <taxon>Pseudomonadati</taxon>
        <taxon>Planctomycetota</taxon>
        <taxon>Planctomycetia</taxon>
        <taxon>Pirellulales</taxon>
        <taxon>Pirellulaceae</taxon>
        <taxon>Roseiconus</taxon>
    </lineage>
</organism>
<dbReference type="Pfam" id="PF12728">
    <property type="entry name" value="HTH_17"/>
    <property type="match status" value="1"/>
</dbReference>
<evidence type="ECO:0000259" key="1">
    <source>
        <dbReference type="Pfam" id="PF12728"/>
    </source>
</evidence>
<dbReference type="RefSeq" id="WP_150075369.1">
    <property type="nucleotide sequence ID" value="NZ_VWOX01000003.1"/>
</dbReference>
<comment type="caution">
    <text evidence="2">The sequence shown here is derived from an EMBL/GenBank/DDBJ whole genome shotgun (WGS) entry which is preliminary data.</text>
</comment>
<dbReference type="AlphaFoldDB" id="A0A5M6DFP1"/>
<name>A0A5M6DFP1_9BACT</name>
<dbReference type="Proteomes" id="UP000324479">
    <property type="component" value="Unassembled WGS sequence"/>
</dbReference>
<dbReference type="SUPFAM" id="SSF46955">
    <property type="entry name" value="Putative DNA-binding domain"/>
    <property type="match status" value="1"/>
</dbReference>
<reference evidence="2 3" key="1">
    <citation type="submission" date="2019-08" db="EMBL/GenBank/DDBJ databases">
        <authorList>
            <person name="Dhanesh K."/>
            <person name="Kumar G."/>
            <person name="Sasikala C."/>
            <person name="Venkata Ramana C."/>
        </authorList>
    </citation>
    <scope>NUCLEOTIDE SEQUENCE [LARGE SCALE GENOMIC DNA]</scope>
    <source>
        <strain evidence="2 3">JC645</strain>
    </source>
</reference>
<protein>
    <submittedName>
        <fullName evidence="2">Helix-turn-helix domain-containing protein</fullName>
    </submittedName>
</protein>
<feature type="domain" description="Helix-turn-helix" evidence="1">
    <location>
        <begin position="7"/>
        <end position="54"/>
    </location>
</feature>
<dbReference type="Gene3D" id="1.10.238.160">
    <property type="match status" value="1"/>
</dbReference>
<accession>A0A5M6DFP1</accession>
<sequence length="68" mass="7539">MHKELITPQLVARLLGVSTKSVRRLAAAGKMPPPIRVGRLLRWRAGAIHEWIDAGCPAERDRRSNSNG</sequence>
<proteinExistence type="predicted"/>